<reference evidence="1" key="1">
    <citation type="journal article" date="2014" name="Int. J. Syst. Evol. Microbiol.">
        <title>Complete genome sequence of Corynebacterium casei LMG S-19264T (=DSM 44701T), isolated from a smear-ripened cheese.</title>
        <authorList>
            <consortium name="US DOE Joint Genome Institute (JGI-PGF)"/>
            <person name="Walter F."/>
            <person name="Albersmeier A."/>
            <person name="Kalinowski J."/>
            <person name="Ruckert C."/>
        </authorList>
    </citation>
    <scope>NUCLEOTIDE SEQUENCE</scope>
    <source>
        <strain evidence="1">CGMCC 1.15958</strain>
    </source>
</reference>
<dbReference type="RefSeq" id="WP_188771449.1">
    <property type="nucleotide sequence ID" value="NZ_BMKK01000022.1"/>
</dbReference>
<evidence type="ECO:0000313" key="2">
    <source>
        <dbReference type="Proteomes" id="UP000609064"/>
    </source>
</evidence>
<protein>
    <recommendedName>
        <fullName evidence="3">DUF3822 family protein</fullName>
    </recommendedName>
</protein>
<comment type="caution">
    <text evidence="1">The sequence shown here is derived from an EMBL/GenBank/DDBJ whole genome shotgun (WGS) entry which is preliminary data.</text>
</comment>
<evidence type="ECO:0008006" key="3">
    <source>
        <dbReference type="Google" id="ProtNLM"/>
    </source>
</evidence>
<accession>A0A916Z9N3</accession>
<dbReference type="EMBL" id="BMKK01000022">
    <property type="protein sequence ID" value="GGD83079.1"/>
    <property type="molecule type" value="Genomic_DNA"/>
</dbReference>
<dbReference type="AlphaFoldDB" id="A0A916Z9N3"/>
<organism evidence="1 2">
    <name type="scientific">Emticicia aquatilis</name>
    <dbReference type="NCBI Taxonomy" id="1537369"/>
    <lineage>
        <taxon>Bacteria</taxon>
        <taxon>Pseudomonadati</taxon>
        <taxon>Bacteroidota</taxon>
        <taxon>Cytophagia</taxon>
        <taxon>Cytophagales</taxon>
        <taxon>Leadbetterellaceae</taxon>
        <taxon>Emticicia</taxon>
    </lineage>
</organism>
<evidence type="ECO:0000313" key="1">
    <source>
        <dbReference type="EMBL" id="GGD83079.1"/>
    </source>
</evidence>
<reference evidence="1" key="2">
    <citation type="submission" date="2020-09" db="EMBL/GenBank/DDBJ databases">
        <authorList>
            <person name="Sun Q."/>
            <person name="Zhou Y."/>
        </authorList>
    </citation>
    <scope>NUCLEOTIDE SEQUENCE</scope>
    <source>
        <strain evidence="1">CGMCC 1.15958</strain>
    </source>
</reference>
<dbReference type="Proteomes" id="UP000609064">
    <property type="component" value="Unassembled WGS sequence"/>
</dbReference>
<dbReference type="Gene3D" id="3.30.420.250">
    <property type="match status" value="1"/>
</dbReference>
<gene>
    <name evidence="1" type="ORF">GCM10011514_53920</name>
</gene>
<dbReference type="InterPro" id="IPR024213">
    <property type="entry name" value="DUF3822"/>
</dbReference>
<dbReference type="Pfam" id="PF12864">
    <property type="entry name" value="DUF3822"/>
    <property type="match status" value="1"/>
</dbReference>
<proteinExistence type="predicted"/>
<keyword evidence="2" id="KW-1185">Reference proteome</keyword>
<name>A0A916Z9N3_9BACT</name>
<dbReference type="Gene3D" id="3.30.420.260">
    <property type="match status" value="1"/>
</dbReference>
<sequence length="292" mass="34853">MENPVLNISPSFEIKDDRFDTNQISDCHLLIEVSRDRFRFTVYNTLHDVIMWLEDYHIFSLLNENQLLKTLKTIYQEHQFLAANYWKTIRLSVNANNFTLIPDEYYEANEAAKYLNFAAGKNVSEREQIFDFKHSRFGAVCIFGIEKDTFSWFKEMYPARKIDPVPVVGSLIEGIVQDKNNDGLHLYFEDYYITIIYFKEAKLHFCNRFHFRTSQDMVYHVLFVMNELGLPVDTQTMFYGEITSFSDRYVQLTQSLTNIKFALNPSKIRFSQYFEDLPEHRYYTLFSSFYLY</sequence>
<dbReference type="CDD" id="cd24013">
    <property type="entry name" value="ASKHA_ATPase_BT3980-like"/>
    <property type="match status" value="1"/>
</dbReference>